<evidence type="ECO:0000313" key="5">
    <source>
        <dbReference type="EMBL" id="ANC32686.1"/>
    </source>
</evidence>
<dbReference type="InterPro" id="IPR007137">
    <property type="entry name" value="DUF348"/>
</dbReference>
<evidence type="ECO:0000313" key="6">
    <source>
        <dbReference type="Proteomes" id="UP000076794"/>
    </source>
</evidence>
<evidence type="ECO:0000256" key="3">
    <source>
        <dbReference type="SAM" id="Phobius"/>
    </source>
</evidence>
<keyword evidence="5" id="KW-0378">Hydrolase</keyword>
<dbReference type="SUPFAM" id="SSF53955">
    <property type="entry name" value="Lysozyme-like"/>
    <property type="match status" value="1"/>
</dbReference>
<dbReference type="Proteomes" id="UP000076794">
    <property type="component" value="Chromosome"/>
</dbReference>
<dbReference type="InterPro" id="IPR023346">
    <property type="entry name" value="Lysozyme-like_dom_sf"/>
</dbReference>
<gene>
    <name evidence="5" type="primary">rpf2_3</name>
    <name evidence="5" type="ORF">I598_3174</name>
</gene>
<dbReference type="EMBL" id="CP014209">
    <property type="protein sequence ID" value="ANC32686.1"/>
    <property type="molecule type" value="Genomic_DNA"/>
</dbReference>
<sequence length="439" mass="46314">MTSMPENAPDPVEATEPQPTTAQTRAVARKRRGRRRALVAGTSIGALALGVGSAVGVANASKTVELDVDGETRTVTTFAGDVQGLLAEEGVEVGERDVVAPGVTAPLDGESDVVVRTGKKLTVAVDGDEHDVWLTAVDASEALNLLHQRGSDVQLVASRSQDRAELPIELHDGEQVAVVHDGEVDVTHGSDDLGAVLDTTDVTVDDDDLVSVATAHDAGVTPDDLADLPDGADVPQVAVVVERVEVEKVKKTRAIGHDTVTKESAKRYEDLDPKVRTEGKDGVRTVVREVTTVDGKVVSSEKVSSKVTREPVTEVLVEGTKERPEPEPEPAATTSGATYSGSNRQIGQQMAAARGWTGSEWTCLESLWTRESGWSHTAANPSSGAYGIPQSLPGSKMATAGSDWQSNPATQIEWGLDYIAGRYGSPCGAWAHSESVGWY</sequence>
<dbReference type="Pfam" id="PF07501">
    <property type="entry name" value="G5"/>
    <property type="match status" value="1"/>
</dbReference>
<dbReference type="AlphaFoldDB" id="A0A168FXK9"/>
<dbReference type="STRING" id="1300344.I598_3174"/>
<feature type="transmembrane region" description="Helical" evidence="3">
    <location>
        <begin position="37"/>
        <end position="58"/>
    </location>
</feature>
<dbReference type="EC" id="3.-.-.-" evidence="5"/>
<dbReference type="Pfam" id="PF03990">
    <property type="entry name" value="DUF348"/>
    <property type="match status" value="2"/>
</dbReference>
<dbReference type="PATRIC" id="fig|1300344.3.peg.3193"/>
<feature type="domain" description="G5" evidence="4">
    <location>
        <begin position="241"/>
        <end position="322"/>
    </location>
</feature>
<feature type="region of interest" description="Disordered" evidence="2">
    <location>
        <begin position="1"/>
        <end position="34"/>
    </location>
</feature>
<organism evidence="5 6">
    <name type="scientific">Isoptericola dokdonensis DS-3</name>
    <dbReference type="NCBI Taxonomy" id="1300344"/>
    <lineage>
        <taxon>Bacteria</taxon>
        <taxon>Bacillati</taxon>
        <taxon>Actinomycetota</taxon>
        <taxon>Actinomycetes</taxon>
        <taxon>Micrococcales</taxon>
        <taxon>Promicromonosporaceae</taxon>
        <taxon>Isoptericola</taxon>
    </lineage>
</organism>
<keyword evidence="1" id="KW-0732">Signal</keyword>
<dbReference type="InterPro" id="IPR011098">
    <property type="entry name" value="G5_dom"/>
</dbReference>
<dbReference type="KEGG" id="ido:I598_3174"/>
<feature type="compositionally biased region" description="Polar residues" evidence="2">
    <location>
        <begin position="332"/>
        <end position="342"/>
    </location>
</feature>
<evidence type="ECO:0000259" key="4">
    <source>
        <dbReference type="PROSITE" id="PS51109"/>
    </source>
</evidence>
<dbReference type="RefSeq" id="WP_232314193.1">
    <property type="nucleotide sequence ID" value="NZ_CP014209.1"/>
</dbReference>
<feature type="region of interest" description="Disordered" evidence="2">
    <location>
        <begin position="317"/>
        <end position="342"/>
    </location>
</feature>
<evidence type="ECO:0000256" key="1">
    <source>
        <dbReference type="ARBA" id="ARBA00022729"/>
    </source>
</evidence>
<evidence type="ECO:0000256" key="2">
    <source>
        <dbReference type="SAM" id="MobiDB-lite"/>
    </source>
</evidence>
<keyword evidence="3" id="KW-0812">Transmembrane</keyword>
<dbReference type="SMART" id="SM01208">
    <property type="entry name" value="G5"/>
    <property type="match status" value="1"/>
</dbReference>
<dbReference type="GO" id="GO:0016787">
    <property type="term" value="F:hydrolase activity"/>
    <property type="evidence" value="ECO:0007669"/>
    <property type="project" value="UniProtKB-KW"/>
</dbReference>
<keyword evidence="6" id="KW-1185">Reference proteome</keyword>
<keyword evidence="3" id="KW-0472">Membrane</keyword>
<dbReference type="Gene3D" id="2.20.230.10">
    <property type="entry name" value="Resuscitation-promoting factor rpfb"/>
    <property type="match status" value="1"/>
</dbReference>
<protein>
    <submittedName>
        <fullName evidence="5">Resuscitation-promoting factor Rpf2</fullName>
        <ecNumber evidence="5">3.-.-.-</ecNumber>
    </submittedName>
</protein>
<proteinExistence type="predicted"/>
<reference evidence="5 6" key="1">
    <citation type="submission" date="2016-01" db="EMBL/GenBank/DDBJ databases">
        <title>Complete genome sequence of a soil Actinobacterium, Isoptericola dokdonensis DS-3.</title>
        <authorList>
            <person name="Kwon S.-K."/>
            <person name="Kim J.F."/>
        </authorList>
    </citation>
    <scope>NUCLEOTIDE SEQUENCE [LARGE SCALE GENOMIC DNA]</scope>
    <source>
        <strain evidence="5 6">DS-3</strain>
    </source>
</reference>
<name>A0A168FXK9_9MICO</name>
<keyword evidence="3" id="KW-1133">Transmembrane helix</keyword>
<dbReference type="PROSITE" id="PS51109">
    <property type="entry name" value="G5"/>
    <property type="match status" value="1"/>
</dbReference>
<accession>A0A168FXK9</accession>